<organism evidence="2 3">
    <name type="scientific">Crepidotus variabilis</name>
    <dbReference type="NCBI Taxonomy" id="179855"/>
    <lineage>
        <taxon>Eukaryota</taxon>
        <taxon>Fungi</taxon>
        <taxon>Dikarya</taxon>
        <taxon>Basidiomycota</taxon>
        <taxon>Agaricomycotina</taxon>
        <taxon>Agaricomycetes</taxon>
        <taxon>Agaricomycetidae</taxon>
        <taxon>Agaricales</taxon>
        <taxon>Agaricineae</taxon>
        <taxon>Crepidotaceae</taxon>
        <taxon>Crepidotus</taxon>
    </lineage>
</organism>
<dbReference type="PANTHER" id="PTHR47332:SF6">
    <property type="entry name" value="SET DOMAIN-CONTAINING PROTEIN"/>
    <property type="match status" value="1"/>
</dbReference>
<dbReference type="EMBL" id="MU157842">
    <property type="protein sequence ID" value="KAF9530036.1"/>
    <property type="molecule type" value="Genomic_DNA"/>
</dbReference>
<evidence type="ECO:0000313" key="2">
    <source>
        <dbReference type="EMBL" id="KAF9530036.1"/>
    </source>
</evidence>
<comment type="caution">
    <text evidence="2">The sequence shown here is derived from an EMBL/GenBank/DDBJ whole genome shotgun (WGS) entry which is preliminary data.</text>
</comment>
<reference evidence="2" key="1">
    <citation type="submission" date="2020-11" db="EMBL/GenBank/DDBJ databases">
        <authorList>
            <consortium name="DOE Joint Genome Institute"/>
            <person name="Ahrendt S."/>
            <person name="Riley R."/>
            <person name="Andreopoulos W."/>
            <person name="Labutti K."/>
            <person name="Pangilinan J."/>
            <person name="Ruiz-Duenas F.J."/>
            <person name="Barrasa J.M."/>
            <person name="Sanchez-Garcia M."/>
            <person name="Camarero S."/>
            <person name="Miyauchi S."/>
            <person name="Serrano A."/>
            <person name="Linde D."/>
            <person name="Babiker R."/>
            <person name="Drula E."/>
            <person name="Ayuso-Fernandez I."/>
            <person name="Pacheco R."/>
            <person name="Padilla G."/>
            <person name="Ferreira P."/>
            <person name="Barriuso J."/>
            <person name="Kellner H."/>
            <person name="Castanera R."/>
            <person name="Alfaro M."/>
            <person name="Ramirez L."/>
            <person name="Pisabarro A.G."/>
            <person name="Kuo A."/>
            <person name="Tritt A."/>
            <person name="Lipzen A."/>
            <person name="He G."/>
            <person name="Yan M."/>
            <person name="Ng V."/>
            <person name="Cullen D."/>
            <person name="Martin F."/>
            <person name="Rosso M.-N."/>
            <person name="Henrissat B."/>
            <person name="Hibbett D."/>
            <person name="Martinez A.T."/>
            <person name="Grigoriev I.V."/>
        </authorList>
    </citation>
    <scope>NUCLEOTIDE SEQUENCE</scope>
    <source>
        <strain evidence="2">CBS 506.95</strain>
    </source>
</reference>
<gene>
    <name evidence="2" type="ORF">CPB83DRAFT_905603</name>
</gene>
<dbReference type="OrthoDB" id="265717at2759"/>
<dbReference type="InterPro" id="IPR053185">
    <property type="entry name" value="SET_domain_protein"/>
</dbReference>
<proteinExistence type="predicted"/>
<dbReference type="InterPro" id="IPR046341">
    <property type="entry name" value="SET_dom_sf"/>
</dbReference>
<sequence>MSSRSWSCSISSKGEKVWKTTLPPDYERSYTFQTLCLPGLPSSAHGGLGWDGSTPISCLVNKSHLDALLAALPPTFCVIPQALSPIREEDQLHEVRKTKIKGEGLFATRSIEEGQLILWEHPAIILPSTDREFNKEIYEDLGKAVASASDKELNTRWLRRQAEATKMANEYEGDGGCDTWIEGVVRTNAIVLDLIEGPKMQQSKKKPPQHDKDGQKEIYGGIYPLINRANHSCAPNASVKWDRSTLSASLYALRDIEEGEEIFKTYVNPLLPRAIRLKTLNKNYKFLCDCAHCNLEGKLAVSSNEVALVAESDANRELLATWIFTQPTYKKWSTDLCRADNLFIKSHMDALALIEKEGVYALQAIFIEELAMAHAMLGDLEGFKKWGERVRKLNRVEDPELSRRFQDWLVYPEKRVRRWGWRKRMKEESNGRNAKGIGDVDIGLIFEPIDSESEED</sequence>
<feature type="domain" description="SET" evidence="1">
    <location>
        <begin position="91"/>
        <end position="267"/>
    </location>
</feature>
<dbReference type="Gene3D" id="2.170.270.10">
    <property type="entry name" value="SET domain"/>
    <property type="match status" value="2"/>
</dbReference>
<dbReference type="InterPro" id="IPR001214">
    <property type="entry name" value="SET_dom"/>
</dbReference>
<dbReference type="Proteomes" id="UP000807306">
    <property type="component" value="Unassembled WGS sequence"/>
</dbReference>
<dbReference type="SUPFAM" id="SSF82199">
    <property type="entry name" value="SET domain"/>
    <property type="match status" value="1"/>
</dbReference>
<dbReference type="Pfam" id="PF00856">
    <property type="entry name" value="SET"/>
    <property type="match status" value="1"/>
</dbReference>
<dbReference type="PANTHER" id="PTHR47332">
    <property type="entry name" value="SET DOMAIN-CONTAINING PROTEIN 5"/>
    <property type="match status" value="1"/>
</dbReference>
<name>A0A9P6EI09_9AGAR</name>
<keyword evidence="3" id="KW-1185">Reference proteome</keyword>
<protein>
    <recommendedName>
        <fullName evidence="1">SET domain-containing protein</fullName>
    </recommendedName>
</protein>
<dbReference type="AlphaFoldDB" id="A0A9P6EI09"/>
<accession>A0A9P6EI09</accession>
<dbReference type="SMART" id="SM00317">
    <property type="entry name" value="SET"/>
    <property type="match status" value="1"/>
</dbReference>
<dbReference type="CDD" id="cd20071">
    <property type="entry name" value="SET_SMYD"/>
    <property type="match status" value="1"/>
</dbReference>
<evidence type="ECO:0000259" key="1">
    <source>
        <dbReference type="PROSITE" id="PS50280"/>
    </source>
</evidence>
<dbReference type="PROSITE" id="PS50280">
    <property type="entry name" value="SET"/>
    <property type="match status" value="1"/>
</dbReference>
<evidence type="ECO:0000313" key="3">
    <source>
        <dbReference type="Proteomes" id="UP000807306"/>
    </source>
</evidence>